<dbReference type="Proteomes" id="UP000236311">
    <property type="component" value="Unassembled WGS sequence"/>
</dbReference>
<keyword evidence="8" id="KW-1185">Reference proteome</keyword>
<dbReference type="Gene3D" id="1.10.10.10">
    <property type="entry name" value="Winged helix-like DNA-binding domain superfamily/Winged helix DNA-binding domain"/>
    <property type="match status" value="1"/>
</dbReference>
<dbReference type="Gene3D" id="1.10.1740.10">
    <property type="match status" value="1"/>
</dbReference>
<dbReference type="SUPFAM" id="SSF88659">
    <property type="entry name" value="Sigma3 and sigma4 domains of RNA polymerase sigma factors"/>
    <property type="match status" value="1"/>
</dbReference>
<dbReference type="AlphaFoldDB" id="A0A2K4ZAI3"/>
<gene>
    <name evidence="7" type="primary">ylaC_1</name>
    <name evidence="7" type="ORF">AMURIS_00153</name>
</gene>
<evidence type="ECO:0000256" key="2">
    <source>
        <dbReference type="ARBA" id="ARBA00023015"/>
    </source>
</evidence>
<keyword evidence="5" id="KW-0804">Transcription</keyword>
<name>A0A2K4ZAI3_9FIRM</name>
<dbReference type="RefSeq" id="WP_103237579.1">
    <property type="nucleotide sequence ID" value="NZ_JANJZD010000008.1"/>
</dbReference>
<keyword evidence="4" id="KW-0238">DNA-binding</keyword>
<dbReference type="OrthoDB" id="9784984at2"/>
<dbReference type="InterPro" id="IPR039425">
    <property type="entry name" value="RNA_pol_sigma-70-like"/>
</dbReference>
<evidence type="ECO:0000313" key="7">
    <source>
        <dbReference type="EMBL" id="SOY27449.1"/>
    </source>
</evidence>
<sequence>MAEQKMKEKDPIINMPDELAEIYEKYFDAVFKYVYREIPHKEMAEDITQDVFYVALKKSNDFLKHSEPKLWLLRTAWFKMRELHRKMKRWATEPLDEGSPELGVEEGCYEEVELELTALAILDEKEWKLIKRYYFGGCPISVLAKEEGITDNNMRVRLYRMKKKLKDGMK</sequence>
<keyword evidence="2" id="KW-0805">Transcription regulation</keyword>
<dbReference type="GO" id="GO:0006352">
    <property type="term" value="P:DNA-templated transcription initiation"/>
    <property type="evidence" value="ECO:0007669"/>
    <property type="project" value="InterPro"/>
</dbReference>
<evidence type="ECO:0000256" key="1">
    <source>
        <dbReference type="ARBA" id="ARBA00010641"/>
    </source>
</evidence>
<organism evidence="7 8">
    <name type="scientific">Acetatifactor muris</name>
    <dbReference type="NCBI Taxonomy" id="879566"/>
    <lineage>
        <taxon>Bacteria</taxon>
        <taxon>Bacillati</taxon>
        <taxon>Bacillota</taxon>
        <taxon>Clostridia</taxon>
        <taxon>Lachnospirales</taxon>
        <taxon>Lachnospiraceae</taxon>
        <taxon>Acetatifactor</taxon>
    </lineage>
</organism>
<dbReference type="InterPro" id="IPR013324">
    <property type="entry name" value="RNA_pol_sigma_r3/r4-like"/>
</dbReference>
<dbReference type="GO" id="GO:0003677">
    <property type="term" value="F:DNA binding"/>
    <property type="evidence" value="ECO:0007669"/>
    <property type="project" value="UniProtKB-KW"/>
</dbReference>
<evidence type="ECO:0000256" key="4">
    <source>
        <dbReference type="ARBA" id="ARBA00023125"/>
    </source>
</evidence>
<dbReference type="PANTHER" id="PTHR43133:SF8">
    <property type="entry name" value="RNA POLYMERASE SIGMA FACTOR HI_1459-RELATED"/>
    <property type="match status" value="1"/>
</dbReference>
<dbReference type="InterPro" id="IPR013325">
    <property type="entry name" value="RNA_pol_sigma_r2"/>
</dbReference>
<evidence type="ECO:0000259" key="6">
    <source>
        <dbReference type="Pfam" id="PF04542"/>
    </source>
</evidence>
<dbReference type="PANTHER" id="PTHR43133">
    <property type="entry name" value="RNA POLYMERASE ECF-TYPE SIGMA FACTO"/>
    <property type="match status" value="1"/>
</dbReference>
<evidence type="ECO:0000256" key="5">
    <source>
        <dbReference type="ARBA" id="ARBA00023163"/>
    </source>
</evidence>
<feature type="domain" description="RNA polymerase sigma-70 region 2" evidence="6">
    <location>
        <begin position="22"/>
        <end position="89"/>
    </location>
</feature>
<dbReference type="InterPro" id="IPR014284">
    <property type="entry name" value="RNA_pol_sigma-70_dom"/>
</dbReference>
<dbReference type="GO" id="GO:0016987">
    <property type="term" value="F:sigma factor activity"/>
    <property type="evidence" value="ECO:0007669"/>
    <property type="project" value="UniProtKB-KW"/>
</dbReference>
<dbReference type="SUPFAM" id="SSF88946">
    <property type="entry name" value="Sigma2 domain of RNA polymerase sigma factors"/>
    <property type="match status" value="1"/>
</dbReference>
<dbReference type="NCBIfam" id="TIGR02937">
    <property type="entry name" value="sigma70-ECF"/>
    <property type="match status" value="1"/>
</dbReference>
<evidence type="ECO:0000313" key="8">
    <source>
        <dbReference type="Proteomes" id="UP000236311"/>
    </source>
</evidence>
<dbReference type="EMBL" id="OFSM01000001">
    <property type="protein sequence ID" value="SOY27449.1"/>
    <property type="molecule type" value="Genomic_DNA"/>
</dbReference>
<protein>
    <submittedName>
        <fullName evidence="7">RNA polymerase sigma factor YlaC</fullName>
    </submittedName>
</protein>
<keyword evidence="3" id="KW-0731">Sigma factor</keyword>
<dbReference type="InterPro" id="IPR036388">
    <property type="entry name" value="WH-like_DNA-bd_sf"/>
</dbReference>
<evidence type="ECO:0000256" key="3">
    <source>
        <dbReference type="ARBA" id="ARBA00023082"/>
    </source>
</evidence>
<dbReference type="InterPro" id="IPR007627">
    <property type="entry name" value="RNA_pol_sigma70_r2"/>
</dbReference>
<dbReference type="Pfam" id="PF04542">
    <property type="entry name" value="Sigma70_r2"/>
    <property type="match status" value="1"/>
</dbReference>
<reference evidence="7 8" key="1">
    <citation type="submission" date="2018-01" db="EMBL/GenBank/DDBJ databases">
        <authorList>
            <person name="Gaut B.S."/>
            <person name="Morton B.R."/>
            <person name="Clegg M.T."/>
            <person name="Duvall M.R."/>
        </authorList>
    </citation>
    <scope>NUCLEOTIDE SEQUENCE [LARGE SCALE GENOMIC DNA]</scope>
    <source>
        <strain evidence="7">GP69</strain>
    </source>
</reference>
<accession>A0A2K4ZAI3</accession>
<comment type="similarity">
    <text evidence="1">Belongs to the sigma-70 factor family. ECF subfamily.</text>
</comment>
<proteinExistence type="inferred from homology"/>